<proteinExistence type="predicted"/>
<feature type="compositionally biased region" description="Polar residues" evidence="1">
    <location>
        <begin position="128"/>
        <end position="140"/>
    </location>
</feature>
<reference evidence="2 3" key="1">
    <citation type="submission" date="2021-07" db="EMBL/GenBank/DDBJ databases">
        <authorList>
            <person name="Imarazene B."/>
            <person name="Zahm M."/>
            <person name="Klopp C."/>
            <person name="Cabau C."/>
            <person name="Beille S."/>
            <person name="Jouanno E."/>
            <person name="Castinel A."/>
            <person name="Lluch J."/>
            <person name="Gil L."/>
            <person name="Kuchtly C."/>
            <person name="Lopez Roques C."/>
            <person name="Donnadieu C."/>
            <person name="Parrinello H."/>
            <person name="Journot L."/>
            <person name="Du K."/>
            <person name="Schartl M."/>
            <person name="Retaux S."/>
            <person name="Guiguen Y."/>
        </authorList>
    </citation>
    <scope>NUCLEOTIDE SEQUENCE [LARGE SCALE GENOMIC DNA]</scope>
    <source>
        <strain evidence="2">Pach_M1</strain>
        <tissue evidence="2">Testis</tissue>
    </source>
</reference>
<comment type="caution">
    <text evidence="2">The sequence shown here is derived from an EMBL/GenBank/DDBJ whole genome shotgun (WGS) entry which is preliminary data.</text>
</comment>
<feature type="region of interest" description="Disordered" evidence="1">
    <location>
        <begin position="94"/>
        <end position="140"/>
    </location>
</feature>
<dbReference type="AlphaFoldDB" id="A0A8T2LQ59"/>
<feature type="compositionally biased region" description="Low complexity" evidence="1">
    <location>
        <begin position="96"/>
        <end position="111"/>
    </location>
</feature>
<sequence>MSSRSQLCLSSGRVKGQFRCQVSDCNVSLKRIDLHMASKHFELTTDEQEEMIKKAKQEYIIKKLAELRASNPKIPMASFLDQISTISHNIGAPLLTSTPIEPEEPSTIPETQCSDARGEEEQDEDPHPSTSQSSSATNMPSSICTNSLCIKEKAIMRDEIKRLTDQLKCSGGECRNTSCVAKAAELQKYAAMFIASLHLKARKKFSRKDTFSKAHNPKYEKVLQQFLKFTVGCNPSSKKSENVKTAISHVRRFLIHYGEGKLLRGNFGFLKDSSSIAKWVDVLREDGFKPTTMRIQLLNIKKFFKYILHMSQKETRLSGLDFRKLFMELDARIKDLSSSVITHRQKIRKSQSHHIVPKEDTKRFRKGVRRVLPKKLKTLESNPSWEILDQVYGMLVGYFVSVSGHRKGVLQNLKVSEVMDADVEGDHVVVEVSKHKSASTYGHAQLAMNHEEYSWFTKLVSLRDFFAGGDSEHFF</sequence>
<dbReference type="EMBL" id="JAICCE010000009">
    <property type="protein sequence ID" value="KAG9273590.1"/>
    <property type="molecule type" value="Genomic_DNA"/>
</dbReference>
<organism evidence="2 3">
    <name type="scientific">Astyanax mexicanus</name>
    <name type="common">Blind cave fish</name>
    <name type="synonym">Astyanax fasciatus mexicanus</name>
    <dbReference type="NCBI Taxonomy" id="7994"/>
    <lineage>
        <taxon>Eukaryota</taxon>
        <taxon>Metazoa</taxon>
        <taxon>Chordata</taxon>
        <taxon>Craniata</taxon>
        <taxon>Vertebrata</taxon>
        <taxon>Euteleostomi</taxon>
        <taxon>Actinopterygii</taxon>
        <taxon>Neopterygii</taxon>
        <taxon>Teleostei</taxon>
        <taxon>Ostariophysi</taxon>
        <taxon>Characiformes</taxon>
        <taxon>Characoidei</taxon>
        <taxon>Acestrorhamphidae</taxon>
        <taxon>Acestrorhamphinae</taxon>
        <taxon>Astyanax</taxon>
    </lineage>
</organism>
<dbReference type="Proteomes" id="UP000752171">
    <property type="component" value="Unassembled WGS sequence"/>
</dbReference>
<protein>
    <submittedName>
        <fullName evidence="2">Uncharacterized protein</fullName>
    </submittedName>
</protein>
<accession>A0A8T2LQ59</accession>
<gene>
    <name evidence="2" type="ORF">AMEX_G12766</name>
</gene>
<evidence type="ECO:0000313" key="2">
    <source>
        <dbReference type="EMBL" id="KAG9273590.1"/>
    </source>
</evidence>
<evidence type="ECO:0000313" key="3">
    <source>
        <dbReference type="Proteomes" id="UP000752171"/>
    </source>
</evidence>
<evidence type="ECO:0000256" key="1">
    <source>
        <dbReference type="SAM" id="MobiDB-lite"/>
    </source>
</evidence>
<name>A0A8T2LQ59_ASTMX</name>